<dbReference type="Pfam" id="PF14372">
    <property type="entry name" value="hAT-like_RNase-H"/>
    <property type="match status" value="1"/>
</dbReference>
<dbReference type="Proteomes" id="UP000824890">
    <property type="component" value="Unassembled WGS sequence"/>
</dbReference>
<dbReference type="InterPro" id="IPR025525">
    <property type="entry name" value="hAT-like_transposase_RNase-H"/>
</dbReference>
<dbReference type="SUPFAM" id="SSF53098">
    <property type="entry name" value="Ribonuclease H-like"/>
    <property type="match status" value="1"/>
</dbReference>
<evidence type="ECO:0000259" key="1">
    <source>
        <dbReference type="Pfam" id="PF05699"/>
    </source>
</evidence>
<dbReference type="EMBL" id="JAGKQM010000014">
    <property type="protein sequence ID" value="KAH0885528.1"/>
    <property type="molecule type" value="Genomic_DNA"/>
</dbReference>
<evidence type="ECO:0000313" key="3">
    <source>
        <dbReference type="EMBL" id="KAH0885528.1"/>
    </source>
</evidence>
<dbReference type="InterPro" id="IPR012337">
    <property type="entry name" value="RNaseH-like_sf"/>
</dbReference>
<dbReference type="Pfam" id="PF05699">
    <property type="entry name" value="Dimer_Tnp_hAT"/>
    <property type="match status" value="1"/>
</dbReference>
<sequence>AYKSSSSPNHYYLFKLHPSKIQTRCSKKLSGRPKPLGFLKAQTDLDIAFSCSSSKMETAMEVYNDVEMTTPPIKRRKKKSKVWEHFTIGVTEPGCRRAFCKGCNQSFAYSSGTKWGLEGKLFSVAFNHPTSKTAVENIRSLLCVRNPGVLDGQLVIGNCVARTFSGLAKDALEKGKDVIKKIRDSVKHVKTSESHEERFVELKEQLQVPSDKVLCLDDKTQWNTTYNMLVAASELKEVFSCLDTADPDFKQPPSAEDWRLVESLCTFLKPLYEAASTLQSSGNPSAVTFFHEVWKTQSDLSRAIAGEDPYVAGLAKTMKEKVDKYWRECSLVLAMAVVMDPRFKMKLVEFSFSKIFGEDAGKNIKTVDDGIHELFNEYMALPEPLKPASEADGLSDFDNYILETTGQNLKSELDQYLDETLLPRVQEFDVLDWWKQNKLKYPTLCKMARDILSISVSAAAFDYVFDMEPREMDEYKTSLRPETVEALICAREWLLESDASSQQMSSAVVNAEA</sequence>
<dbReference type="SMART" id="SM00614">
    <property type="entry name" value="ZnF_BED"/>
    <property type="match status" value="1"/>
</dbReference>
<comment type="caution">
    <text evidence="3">The sequence shown here is derived from an EMBL/GenBank/DDBJ whole genome shotgun (WGS) entry which is preliminary data.</text>
</comment>
<name>A0ABQ7ZZ93_BRANA</name>
<gene>
    <name evidence="3" type="ORF">HID58_061624</name>
</gene>
<evidence type="ECO:0008006" key="5">
    <source>
        <dbReference type="Google" id="ProtNLM"/>
    </source>
</evidence>
<dbReference type="PANTHER" id="PTHR23272:SF52">
    <property type="entry name" value="ZINC FINGER BED DOMAIN-CONTAINING PROTEIN DAYSLEEPER"/>
    <property type="match status" value="1"/>
</dbReference>
<feature type="domain" description="HAT C-terminal dimerisation" evidence="1">
    <location>
        <begin position="412"/>
        <end position="494"/>
    </location>
</feature>
<keyword evidence="4" id="KW-1185">Reference proteome</keyword>
<dbReference type="InterPro" id="IPR008906">
    <property type="entry name" value="HATC_C_dom"/>
</dbReference>
<organism evidence="3 4">
    <name type="scientific">Brassica napus</name>
    <name type="common">Rape</name>
    <dbReference type="NCBI Taxonomy" id="3708"/>
    <lineage>
        <taxon>Eukaryota</taxon>
        <taxon>Viridiplantae</taxon>
        <taxon>Streptophyta</taxon>
        <taxon>Embryophyta</taxon>
        <taxon>Tracheophyta</taxon>
        <taxon>Spermatophyta</taxon>
        <taxon>Magnoliopsida</taxon>
        <taxon>eudicotyledons</taxon>
        <taxon>Gunneridae</taxon>
        <taxon>Pentapetalae</taxon>
        <taxon>rosids</taxon>
        <taxon>malvids</taxon>
        <taxon>Brassicales</taxon>
        <taxon>Brassicaceae</taxon>
        <taxon>Brassiceae</taxon>
        <taxon>Brassica</taxon>
    </lineage>
</organism>
<protein>
    <recommendedName>
        <fullName evidence="5">BED-type domain-containing protein</fullName>
    </recommendedName>
</protein>
<evidence type="ECO:0000259" key="2">
    <source>
        <dbReference type="Pfam" id="PF14372"/>
    </source>
</evidence>
<dbReference type="PANTHER" id="PTHR23272">
    <property type="entry name" value="BED FINGER-RELATED"/>
    <property type="match status" value="1"/>
</dbReference>
<proteinExistence type="predicted"/>
<accession>A0ABQ7ZZ93</accession>
<evidence type="ECO:0000313" key="4">
    <source>
        <dbReference type="Proteomes" id="UP000824890"/>
    </source>
</evidence>
<reference evidence="3 4" key="1">
    <citation type="submission" date="2021-05" db="EMBL/GenBank/DDBJ databases">
        <title>Genome Assembly of Synthetic Allotetraploid Brassica napus Reveals Homoeologous Exchanges between Subgenomes.</title>
        <authorList>
            <person name="Davis J.T."/>
        </authorList>
    </citation>
    <scope>NUCLEOTIDE SEQUENCE [LARGE SCALE GENOMIC DNA]</scope>
    <source>
        <strain evidence="4">cv. Da-Ae</strain>
        <tissue evidence="3">Seedling</tissue>
    </source>
</reference>
<feature type="domain" description="hAT-like transposase RNase-H fold" evidence="2">
    <location>
        <begin position="281"/>
        <end position="378"/>
    </location>
</feature>
<feature type="non-terminal residue" evidence="3">
    <location>
        <position position="1"/>
    </location>
</feature>